<proteinExistence type="predicted"/>
<keyword evidence="4" id="KW-1185">Reference proteome</keyword>
<dbReference type="EMBL" id="CP095049">
    <property type="protein sequence ID" value="UOQ51018.1"/>
    <property type="molecule type" value="Genomic_DNA"/>
</dbReference>
<feature type="signal peptide" evidence="1">
    <location>
        <begin position="1"/>
        <end position="24"/>
    </location>
</feature>
<evidence type="ECO:0000313" key="4">
    <source>
        <dbReference type="Proteomes" id="UP000831785"/>
    </source>
</evidence>
<feature type="domain" description="DUF306" evidence="2">
    <location>
        <begin position="40"/>
        <end position="145"/>
    </location>
</feature>
<dbReference type="PANTHER" id="PTHR35535:SF2">
    <property type="entry name" value="DUF306 DOMAIN-CONTAINING PROTEIN"/>
    <property type="match status" value="1"/>
</dbReference>
<evidence type="ECO:0000259" key="2">
    <source>
        <dbReference type="Pfam" id="PF03724"/>
    </source>
</evidence>
<sequence length="158" mass="17058">MNTSLFLLSATVFVQLLASCQTTAPVTATQPATAATTPPAELRNTRWVLRSLHNRAITTPTNGEAYLLLRNEEQQAEGNAGCNRFGGSFSLPKAGALQFGPLRSTRMACLSEQDNTTEQGFLTVLAATRTYQISGDTLRLYAENTTQPGAVLHAVYLH</sequence>
<dbReference type="Pfam" id="PF03724">
    <property type="entry name" value="META"/>
    <property type="match status" value="1"/>
</dbReference>
<dbReference type="InterPro" id="IPR053147">
    <property type="entry name" value="Hsp_HslJ-like"/>
</dbReference>
<keyword evidence="1" id="KW-0732">Signal</keyword>
<evidence type="ECO:0000256" key="1">
    <source>
        <dbReference type="SAM" id="SignalP"/>
    </source>
</evidence>
<feature type="chain" id="PRO_5046210619" evidence="1">
    <location>
        <begin position="25"/>
        <end position="158"/>
    </location>
</feature>
<gene>
    <name evidence="3" type="ORF">MUN80_14755</name>
</gene>
<dbReference type="InterPro" id="IPR005184">
    <property type="entry name" value="DUF306_Meta_HslJ"/>
</dbReference>
<dbReference type="InterPro" id="IPR038670">
    <property type="entry name" value="HslJ-like_sf"/>
</dbReference>
<dbReference type="PANTHER" id="PTHR35535">
    <property type="entry name" value="HEAT SHOCK PROTEIN HSLJ"/>
    <property type="match status" value="1"/>
</dbReference>
<reference evidence="3 4" key="1">
    <citation type="submission" date="2022-04" db="EMBL/GenBank/DDBJ databases">
        <title>Hymenobacter sp. isolated from the air.</title>
        <authorList>
            <person name="Won M."/>
            <person name="Lee C.-M."/>
            <person name="Woen H.-Y."/>
            <person name="Kwon S.-W."/>
        </authorList>
    </citation>
    <scope>NUCLEOTIDE SEQUENCE [LARGE SCALE GENOMIC DNA]</scope>
    <source>
        <strain evidence="4">5116 S-27</strain>
    </source>
</reference>
<accession>A0ABY4F4N7</accession>
<dbReference type="RefSeq" id="WP_244714127.1">
    <property type="nucleotide sequence ID" value="NZ_CP095049.1"/>
</dbReference>
<name>A0ABY4F4N7_9BACT</name>
<protein>
    <submittedName>
        <fullName evidence="3">META domain-containing protein</fullName>
    </submittedName>
</protein>
<evidence type="ECO:0000313" key="3">
    <source>
        <dbReference type="EMBL" id="UOQ51018.1"/>
    </source>
</evidence>
<dbReference type="Proteomes" id="UP000831785">
    <property type="component" value="Chromosome"/>
</dbReference>
<organism evidence="3 4">
    <name type="scientific">Hymenobacter cellulosivorans</name>
    <dbReference type="NCBI Taxonomy" id="2932249"/>
    <lineage>
        <taxon>Bacteria</taxon>
        <taxon>Pseudomonadati</taxon>
        <taxon>Bacteroidota</taxon>
        <taxon>Cytophagia</taxon>
        <taxon>Cytophagales</taxon>
        <taxon>Hymenobacteraceae</taxon>
        <taxon>Hymenobacter</taxon>
    </lineage>
</organism>
<dbReference type="Gene3D" id="2.40.128.270">
    <property type="match status" value="1"/>
</dbReference>